<comment type="caution">
    <text evidence="1">The sequence shown here is derived from an EMBL/GenBank/DDBJ whole genome shotgun (WGS) entry which is preliminary data.</text>
</comment>
<dbReference type="eggNOG" id="ENOG5032TPG">
    <property type="taxonomic scope" value="Bacteria"/>
</dbReference>
<dbReference type="RefSeq" id="WP_035725771.1">
    <property type="nucleotide sequence ID" value="NZ_BAVS01000038.1"/>
</dbReference>
<dbReference type="OrthoDB" id="2969555at2"/>
<evidence type="ECO:0000313" key="1">
    <source>
        <dbReference type="EMBL" id="GAE95056.1"/>
    </source>
</evidence>
<proteinExistence type="predicted"/>
<evidence type="ECO:0000313" key="2">
    <source>
        <dbReference type="Proteomes" id="UP000019102"/>
    </source>
</evidence>
<dbReference type="AlphaFoldDB" id="W4VPG8"/>
<gene>
    <name evidence="1" type="ORF">JCM21714_4264</name>
</gene>
<accession>W4VPG8</accession>
<name>W4VPG8_9BACI</name>
<protein>
    <submittedName>
        <fullName evidence="1">Uncharacterized protein</fullName>
    </submittedName>
</protein>
<dbReference type="Proteomes" id="UP000019102">
    <property type="component" value="Unassembled WGS sequence"/>
</dbReference>
<sequence>MMGNFNFYKSLSHYKSRKPKISGNYYTNINTVRRCAVVVGTNPWLEEVPKDVLKWKLALVDAYIDTTATSLKLKNISFIEKSEKSAIAFFLGMTFAQVFAQEFLEIRQLYHLDKKGDERFEVLSTGASPDLCGFNKYTNRAYLIEAKGATVITESSPNYFANERVKKGCEQLNSVSAVKFTHNNAIYKNQTLNKLVVATHPNSHNDLIHQIVDPTNEKENKLKINSDLMAFKYYYNIISLLENERIKSYESKYGEFIILEVKKYQFCIGILQDIYKLIKPYYDKFNSDKDKKILSFQGLYREIDEVLDKLEARMSEFNEESFLSIGIDGLIAFSKRKQN</sequence>
<reference evidence="1 2" key="1">
    <citation type="journal article" date="2014" name="Genome Announc.">
        <title>Draft Genome Sequence of the Boron-Tolerant and Moderately Halotolerant Bacterium Gracilibacillus boraciitolerans JCM 21714T.</title>
        <authorList>
            <person name="Ahmed I."/>
            <person name="Oshima K."/>
            <person name="Suda W."/>
            <person name="Kitamura K."/>
            <person name="Iida T."/>
            <person name="Ohmori Y."/>
            <person name="Fujiwara T."/>
            <person name="Hattori M."/>
            <person name="Ohkuma M."/>
        </authorList>
    </citation>
    <scope>NUCLEOTIDE SEQUENCE [LARGE SCALE GENOMIC DNA]</scope>
    <source>
        <strain evidence="1 2">JCM 21714</strain>
    </source>
</reference>
<organism evidence="1 2">
    <name type="scientific">Gracilibacillus boraciitolerans JCM 21714</name>
    <dbReference type="NCBI Taxonomy" id="1298598"/>
    <lineage>
        <taxon>Bacteria</taxon>
        <taxon>Bacillati</taxon>
        <taxon>Bacillota</taxon>
        <taxon>Bacilli</taxon>
        <taxon>Bacillales</taxon>
        <taxon>Bacillaceae</taxon>
        <taxon>Gracilibacillus</taxon>
    </lineage>
</organism>
<keyword evidence="2" id="KW-1185">Reference proteome</keyword>
<dbReference type="EMBL" id="BAVS01000038">
    <property type="protein sequence ID" value="GAE95056.1"/>
    <property type="molecule type" value="Genomic_DNA"/>
</dbReference>